<evidence type="ECO:0000313" key="2">
    <source>
        <dbReference type="Proteomes" id="UP000664144"/>
    </source>
</evidence>
<sequence length="143" mass="16909">MQQFSSPDYLSISYRDDLRMLVARWMRPVSALETREGYQAILTAGQHFQCPFWLLDARRRLPADEETTQWGLYEFFPQLSAKLGSRVYMSQLLSPSYQLLTQAIPAFQELERQPTQSYMMRRFNDEAQAVQWLRECQSNIITQ</sequence>
<comment type="caution">
    <text evidence="1">The sequence shown here is derived from an EMBL/GenBank/DDBJ whole genome shotgun (WGS) entry which is preliminary data.</text>
</comment>
<dbReference type="EMBL" id="JAFLQZ010000031">
    <property type="protein sequence ID" value="MBO0361072.1"/>
    <property type="molecule type" value="Genomic_DNA"/>
</dbReference>
<dbReference type="RefSeq" id="WP_206986978.1">
    <property type="nucleotide sequence ID" value="NZ_JAFLQZ010000031.1"/>
</dbReference>
<evidence type="ECO:0008006" key="3">
    <source>
        <dbReference type="Google" id="ProtNLM"/>
    </source>
</evidence>
<dbReference type="Proteomes" id="UP000664144">
    <property type="component" value="Unassembled WGS sequence"/>
</dbReference>
<protein>
    <recommendedName>
        <fullName evidence="3">STAS/SEC14 domain-containing protein</fullName>
    </recommendedName>
</protein>
<evidence type="ECO:0000313" key="1">
    <source>
        <dbReference type="EMBL" id="MBO0361072.1"/>
    </source>
</evidence>
<dbReference type="AlphaFoldDB" id="A0A939F2C5"/>
<accession>A0A939F2C5</accession>
<keyword evidence="2" id="KW-1185">Reference proteome</keyword>
<reference evidence="1" key="1">
    <citation type="submission" date="2021-03" db="EMBL/GenBank/DDBJ databases">
        <authorList>
            <person name="Kim M.K."/>
        </authorList>
    </citation>
    <scope>NUCLEOTIDE SEQUENCE</scope>
    <source>
        <strain evidence="1">BT186</strain>
    </source>
</reference>
<gene>
    <name evidence="1" type="ORF">J0X19_24145</name>
</gene>
<organism evidence="1 2">
    <name type="scientific">Hymenobacter telluris</name>
    <dbReference type="NCBI Taxonomy" id="2816474"/>
    <lineage>
        <taxon>Bacteria</taxon>
        <taxon>Pseudomonadati</taxon>
        <taxon>Bacteroidota</taxon>
        <taxon>Cytophagia</taxon>
        <taxon>Cytophagales</taxon>
        <taxon>Hymenobacteraceae</taxon>
        <taxon>Hymenobacter</taxon>
    </lineage>
</organism>
<proteinExistence type="predicted"/>
<name>A0A939F2C5_9BACT</name>